<keyword evidence="3" id="KW-1185">Reference proteome</keyword>
<dbReference type="STRING" id="1408163.A0A0F4YSP1"/>
<evidence type="ECO:0000313" key="3">
    <source>
        <dbReference type="Proteomes" id="UP000053958"/>
    </source>
</evidence>
<evidence type="ECO:0000256" key="1">
    <source>
        <dbReference type="SAM" id="MobiDB-lite"/>
    </source>
</evidence>
<dbReference type="RefSeq" id="XP_013327914.1">
    <property type="nucleotide sequence ID" value="XM_013472460.1"/>
</dbReference>
<organism evidence="2 3">
    <name type="scientific">Rasamsonia emersonii (strain ATCC 16479 / CBS 393.64 / IMI 116815)</name>
    <dbReference type="NCBI Taxonomy" id="1408163"/>
    <lineage>
        <taxon>Eukaryota</taxon>
        <taxon>Fungi</taxon>
        <taxon>Dikarya</taxon>
        <taxon>Ascomycota</taxon>
        <taxon>Pezizomycotina</taxon>
        <taxon>Eurotiomycetes</taxon>
        <taxon>Eurotiomycetidae</taxon>
        <taxon>Eurotiales</taxon>
        <taxon>Trichocomaceae</taxon>
        <taxon>Rasamsonia</taxon>
    </lineage>
</organism>
<protein>
    <submittedName>
        <fullName evidence="2">Uncharacterized protein</fullName>
    </submittedName>
</protein>
<evidence type="ECO:0000313" key="2">
    <source>
        <dbReference type="EMBL" id="KKA21302.1"/>
    </source>
</evidence>
<dbReference type="EMBL" id="LASV01000191">
    <property type="protein sequence ID" value="KKA21302.1"/>
    <property type="molecule type" value="Genomic_DNA"/>
</dbReference>
<dbReference type="AlphaFoldDB" id="A0A0F4YSP1"/>
<feature type="region of interest" description="Disordered" evidence="1">
    <location>
        <begin position="226"/>
        <end position="245"/>
    </location>
</feature>
<dbReference type="GeneID" id="25317025"/>
<sequence length="772" mass="86877">MNHQPLPTIASVVESISKGSEPEITSPSKREQPRVSAPTAMSMVKLLLYHARCLWPAAQLSIAHSFASFLVHTLTEKDATPKHILRLNRLRANYFNACLWLLSIPSKHSPFVSASIQQRAQFELLKAMAAHRPVLPVNRRGYQAVVAVQLSHKKTAAEKLSASYKAASWPPWKEEKLGIDSQRGNEGMRSRAMQVMSQMKEAGYSHTVWEEVASILAGWDTDGSPTIQTRSLTSSPDKLSTSAKSRPNDPAIWVARIRATRTVREAWACFLSYQDQGLPPCMRIYHAMAQKLVFRRHAIERNFDRVSLSLPGDGLEVFPEPSSARDVIYVRSEPPSLDDLLKQMLSQGIRPSGRFLALLLGSCTSFRSGLDYLSCSTLSTKQVRALCTLWPDRYDPDAMNTIRTLPHYLFLAFIQFLCKFSKFDSLYIAGYNLRMADLFPVVMQDAHVSSTKTTLFSYGHVLGENDQIHHPRALAHAVQLLRTLKPRYTSAWLPLLRALASPRVTVQDRKMRRDVQRFLAWYEVVEVIGWMRKIDVEPGMDGLLILCNAFSHAVAAGIRDPSAAEEGLHTVRGALRRNGVLSVSVPRTFEEMVHEGLRLLKAHFDRLVLPVPQLSTDVDGNDDRDAVTGSSVPPMFQVPAPAVLHGFVRALGTAEDYDGLLNLLQWMSRFAPVLKERADELTNGERMMRRTLVAVRVFLEGSWENEVLMRKAAGGPDAERQEVPVDQDSRPTFSDPYVEEAYKIIESTEGWGPWPTDEEVRQYLSWHPFAEE</sequence>
<gene>
    <name evidence="2" type="ORF">T310_4678</name>
</gene>
<name>A0A0F4YSP1_RASE3</name>
<reference evidence="2 3" key="1">
    <citation type="submission" date="2015-04" db="EMBL/GenBank/DDBJ databases">
        <authorList>
            <person name="Heijne W.H."/>
            <person name="Fedorova N.D."/>
            <person name="Nierman W.C."/>
            <person name="Vollebregt A.W."/>
            <person name="Zhao Z."/>
            <person name="Wu L."/>
            <person name="Kumar M."/>
            <person name="Stam H."/>
            <person name="van den Berg M.A."/>
            <person name="Pel H.J."/>
        </authorList>
    </citation>
    <scope>NUCLEOTIDE SEQUENCE [LARGE SCALE GENOMIC DNA]</scope>
    <source>
        <strain evidence="2 3">CBS 393.64</strain>
    </source>
</reference>
<dbReference type="OrthoDB" id="410701at2759"/>
<proteinExistence type="predicted"/>
<feature type="region of interest" description="Disordered" evidence="1">
    <location>
        <begin position="713"/>
        <end position="733"/>
    </location>
</feature>
<dbReference type="Proteomes" id="UP000053958">
    <property type="component" value="Unassembled WGS sequence"/>
</dbReference>
<feature type="compositionally biased region" description="Basic and acidic residues" evidence="1">
    <location>
        <begin position="717"/>
        <end position="729"/>
    </location>
</feature>
<accession>A0A0F4YSP1</accession>
<comment type="caution">
    <text evidence="2">The sequence shown here is derived from an EMBL/GenBank/DDBJ whole genome shotgun (WGS) entry which is preliminary data.</text>
</comment>